<dbReference type="InParanoid" id="A0A507AWQ0"/>
<gene>
    <name evidence="2" type="ORF">E0L32_009879</name>
</gene>
<reference evidence="2 3" key="1">
    <citation type="submission" date="2019-06" db="EMBL/GenBank/DDBJ databases">
        <title>Draft genome sequence of the filamentous fungus Phialemoniopsis curvata isolated from diesel fuel.</title>
        <authorList>
            <person name="Varaljay V.A."/>
            <person name="Lyon W.J."/>
            <person name="Crouch A.L."/>
            <person name="Drake C.E."/>
            <person name="Hollomon J.M."/>
            <person name="Nadeau L.J."/>
            <person name="Nunn H.S."/>
            <person name="Stevenson B.S."/>
            <person name="Bojanowski C.L."/>
            <person name="Crookes-Goodson W.J."/>
        </authorList>
    </citation>
    <scope>NUCLEOTIDE SEQUENCE [LARGE SCALE GENOMIC DNA]</scope>
    <source>
        <strain evidence="2 3">D216</strain>
    </source>
</reference>
<evidence type="ECO:0000313" key="2">
    <source>
        <dbReference type="EMBL" id="TPX08690.1"/>
    </source>
</evidence>
<dbReference type="EMBL" id="SKBQ01000075">
    <property type="protein sequence ID" value="TPX08690.1"/>
    <property type="molecule type" value="Genomic_DNA"/>
</dbReference>
<evidence type="ECO:0000313" key="3">
    <source>
        <dbReference type="Proteomes" id="UP000319257"/>
    </source>
</evidence>
<keyword evidence="3" id="KW-1185">Reference proteome</keyword>
<dbReference type="RefSeq" id="XP_030990401.1">
    <property type="nucleotide sequence ID" value="XM_031144890.1"/>
</dbReference>
<organism evidence="2 3">
    <name type="scientific">Thyridium curvatum</name>
    <dbReference type="NCBI Taxonomy" id="1093900"/>
    <lineage>
        <taxon>Eukaryota</taxon>
        <taxon>Fungi</taxon>
        <taxon>Dikarya</taxon>
        <taxon>Ascomycota</taxon>
        <taxon>Pezizomycotina</taxon>
        <taxon>Sordariomycetes</taxon>
        <taxon>Sordariomycetidae</taxon>
        <taxon>Thyridiales</taxon>
        <taxon>Thyridiaceae</taxon>
        <taxon>Thyridium</taxon>
    </lineage>
</organism>
<proteinExistence type="predicted"/>
<comment type="caution">
    <text evidence="2">The sequence shown here is derived from an EMBL/GenBank/DDBJ whole genome shotgun (WGS) entry which is preliminary data.</text>
</comment>
<name>A0A507AWQ0_9PEZI</name>
<dbReference type="AlphaFoldDB" id="A0A507AWQ0"/>
<protein>
    <submittedName>
        <fullName evidence="2">Uncharacterized protein</fullName>
    </submittedName>
</protein>
<accession>A0A507AWQ0</accession>
<dbReference type="GeneID" id="41977326"/>
<feature type="region of interest" description="Disordered" evidence="1">
    <location>
        <begin position="1"/>
        <end position="47"/>
    </location>
</feature>
<dbReference type="Proteomes" id="UP000319257">
    <property type="component" value="Unassembled WGS sequence"/>
</dbReference>
<sequence length="218" mass="24356">MAPAAQADNRLCKARALKPPPKTPRKTPRKPVMSGPDMSEPDMSEPLSCGHSVPLVNGPSGVRGLRLAGRRFTFNTPTFRARAVCDSCRDEIIEMQFEQIVKEQADFSRRLDAATLQEAARLCRSLEHRPIGSGRMACGHVHEGALSVKNGQRYIRFTLFEEYEDTVESRSGWVCNSCRDANMVSMGYCNNDRGGDAGNKRKKKNLSFDKRPAKRVRI</sequence>
<feature type="region of interest" description="Disordered" evidence="1">
    <location>
        <begin position="192"/>
        <end position="218"/>
    </location>
</feature>
<evidence type="ECO:0000256" key="1">
    <source>
        <dbReference type="SAM" id="MobiDB-lite"/>
    </source>
</evidence>